<dbReference type="EMBL" id="VIKT02000005">
    <property type="protein sequence ID" value="NHF62499.1"/>
    <property type="molecule type" value="Genomic_DNA"/>
</dbReference>
<proteinExistence type="predicted"/>
<feature type="domain" description="Isochorismatase-like" evidence="2">
    <location>
        <begin position="10"/>
        <end position="152"/>
    </location>
</feature>
<keyword evidence="1 3" id="KW-0378">Hydrolase</keyword>
<evidence type="ECO:0000256" key="1">
    <source>
        <dbReference type="ARBA" id="ARBA00022801"/>
    </source>
</evidence>
<name>A0A9E5JMR1_9MICO</name>
<accession>A0A9E5JMR1</accession>
<dbReference type="GO" id="GO:0016787">
    <property type="term" value="F:hydrolase activity"/>
    <property type="evidence" value="ECO:0007669"/>
    <property type="project" value="UniProtKB-KW"/>
</dbReference>
<dbReference type="InterPro" id="IPR036380">
    <property type="entry name" value="Isochorismatase-like_sf"/>
</dbReference>
<dbReference type="Proteomes" id="UP000818266">
    <property type="component" value="Unassembled WGS sequence"/>
</dbReference>
<dbReference type="PANTHER" id="PTHR43540:SF1">
    <property type="entry name" value="ISOCHORISMATASE HYDROLASE"/>
    <property type="match status" value="1"/>
</dbReference>
<keyword evidence="4" id="KW-1185">Reference proteome</keyword>
<evidence type="ECO:0000313" key="3">
    <source>
        <dbReference type="EMBL" id="NHF62499.1"/>
    </source>
</evidence>
<evidence type="ECO:0000313" key="4">
    <source>
        <dbReference type="Proteomes" id="UP000818266"/>
    </source>
</evidence>
<reference evidence="3 4" key="1">
    <citation type="submission" date="2019-06" db="EMBL/GenBank/DDBJ databases">
        <authorList>
            <person name="De-Chao Zhang Q."/>
        </authorList>
    </citation>
    <scope>NUCLEOTIDE SEQUENCE [LARGE SCALE GENOMIC DNA]</scope>
    <source>
        <strain evidence="3 4">KN1116</strain>
    </source>
</reference>
<dbReference type="AlphaFoldDB" id="A0A9E5JMR1"/>
<dbReference type="Pfam" id="PF00857">
    <property type="entry name" value="Isochorismatase"/>
    <property type="match status" value="1"/>
</dbReference>
<sequence>MPSPSSPRRSALIVVDVQTGFDDPRWGARDNPDCEANILALLRSWRDAGDPVVLVRHDSVSEGSPLRPGQPGNALKPGVDGAHDLLVSKNVNSAFYGDPDLHAWLQAQGVGSVVVCGIQTNKCCETTARMAGNLGYDTTFVLDATHTFDAPDLDGATIPAAELARVTAANLHGEFATVRSTAEVLGARDA</sequence>
<comment type="caution">
    <text evidence="3">The sequence shown here is derived from an EMBL/GenBank/DDBJ whole genome shotgun (WGS) entry which is preliminary data.</text>
</comment>
<dbReference type="RefSeq" id="WP_152583226.1">
    <property type="nucleotide sequence ID" value="NZ_VIKT02000005.1"/>
</dbReference>
<protein>
    <submittedName>
        <fullName evidence="3">Cysteine hydrolase</fullName>
    </submittedName>
</protein>
<organism evidence="3 4">
    <name type="scientific">Microcella pacifica</name>
    <dbReference type="NCBI Taxonomy" id="2591847"/>
    <lineage>
        <taxon>Bacteria</taxon>
        <taxon>Bacillati</taxon>
        <taxon>Actinomycetota</taxon>
        <taxon>Actinomycetes</taxon>
        <taxon>Micrococcales</taxon>
        <taxon>Microbacteriaceae</taxon>
        <taxon>Microcella</taxon>
    </lineage>
</organism>
<reference evidence="3 4" key="2">
    <citation type="submission" date="2020-03" db="EMBL/GenBank/DDBJ databases">
        <title>Chryseoglobus sp. isolated from a deep-sea seamount.</title>
        <authorList>
            <person name="Zhang D.-C."/>
        </authorList>
    </citation>
    <scope>NUCLEOTIDE SEQUENCE [LARGE SCALE GENOMIC DNA]</scope>
    <source>
        <strain evidence="3 4">KN1116</strain>
    </source>
</reference>
<dbReference type="InterPro" id="IPR000868">
    <property type="entry name" value="Isochorismatase-like_dom"/>
</dbReference>
<evidence type="ECO:0000259" key="2">
    <source>
        <dbReference type="Pfam" id="PF00857"/>
    </source>
</evidence>
<dbReference type="OrthoDB" id="9794942at2"/>
<dbReference type="InterPro" id="IPR050272">
    <property type="entry name" value="Isochorismatase-like_hydrls"/>
</dbReference>
<dbReference type="CDD" id="cd01014">
    <property type="entry name" value="nicotinamidase_related"/>
    <property type="match status" value="1"/>
</dbReference>
<dbReference type="PANTHER" id="PTHR43540">
    <property type="entry name" value="PEROXYUREIDOACRYLATE/UREIDOACRYLATE AMIDOHYDROLASE-RELATED"/>
    <property type="match status" value="1"/>
</dbReference>
<dbReference type="SUPFAM" id="SSF52499">
    <property type="entry name" value="Isochorismatase-like hydrolases"/>
    <property type="match status" value="1"/>
</dbReference>
<gene>
    <name evidence="3" type="ORF">FK219_004470</name>
</gene>
<dbReference type="Gene3D" id="3.40.50.850">
    <property type="entry name" value="Isochorismatase-like"/>
    <property type="match status" value="1"/>
</dbReference>